<organism evidence="9 10">
    <name type="scientific">Saltatorellus ferox</name>
    <dbReference type="NCBI Taxonomy" id="2528018"/>
    <lineage>
        <taxon>Bacteria</taxon>
        <taxon>Pseudomonadati</taxon>
        <taxon>Planctomycetota</taxon>
        <taxon>Planctomycetia</taxon>
        <taxon>Planctomycetia incertae sedis</taxon>
        <taxon>Saltatorellus</taxon>
    </lineage>
</organism>
<dbReference type="InterPro" id="IPR006652">
    <property type="entry name" value="Kelch_1"/>
</dbReference>
<feature type="domain" description="IPT/TIG" evidence="8">
    <location>
        <begin position="1834"/>
        <end position="1924"/>
    </location>
</feature>
<evidence type="ECO:0000256" key="6">
    <source>
        <dbReference type="SAM" id="SignalP"/>
    </source>
</evidence>
<dbReference type="EMBL" id="CP036434">
    <property type="protein sequence ID" value="QDV07429.1"/>
    <property type="molecule type" value="Genomic_DNA"/>
</dbReference>
<dbReference type="CDD" id="cd00102">
    <property type="entry name" value="IPT"/>
    <property type="match status" value="1"/>
</dbReference>
<feature type="domain" description="Calx-beta" evidence="7">
    <location>
        <begin position="358"/>
        <end position="457"/>
    </location>
</feature>
<name>A0A518ETL1_9BACT</name>
<dbReference type="Gene3D" id="2.120.10.30">
    <property type="entry name" value="TolB, C-terminal domain"/>
    <property type="match status" value="1"/>
</dbReference>
<feature type="domain" description="Calx-beta" evidence="7">
    <location>
        <begin position="470"/>
        <end position="569"/>
    </location>
</feature>
<dbReference type="PANTHER" id="PTHR11878:SF65">
    <property type="entry name" value="NA_CA-EXCHANGE PROTEIN, ISOFORM G"/>
    <property type="match status" value="1"/>
</dbReference>
<keyword evidence="4" id="KW-0813">Transport</keyword>
<dbReference type="GO" id="GO:0016853">
    <property type="term" value="F:isomerase activity"/>
    <property type="evidence" value="ECO:0007669"/>
    <property type="project" value="UniProtKB-KW"/>
</dbReference>
<feature type="region of interest" description="Disordered" evidence="5">
    <location>
        <begin position="170"/>
        <end position="190"/>
    </location>
</feature>
<dbReference type="InterPro" id="IPR003644">
    <property type="entry name" value="Calx_beta"/>
</dbReference>
<dbReference type="EC" id="5.1.3.24" evidence="9"/>
<dbReference type="RefSeq" id="WP_419190186.1">
    <property type="nucleotide sequence ID" value="NZ_CP036434.1"/>
</dbReference>
<feature type="domain" description="Calx-beta" evidence="7">
    <location>
        <begin position="241"/>
        <end position="345"/>
    </location>
</feature>
<dbReference type="Gene3D" id="2.120.10.80">
    <property type="entry name" value="Kelch-type beta propeller"/>
    <property type="match status" value="2"/>
</dbReference>
<sequence length="2219" mass="229110" precursor="true">MQSIFAAAMLSAFSAGAIFAHPGSLPVDPEVSFSSAASSATESATTVNVQVVLSQAATAPVSIPFTVGGSATSADATVTAGPLVIPVGQSTGTIAVTVLQDSLSEGRERVALTLGTPTNGTLGATTAHEVVIVDDEPAATLSFTQASSSRGEGAGTAAISLTLSTPRTEEARVSFSQTGTATPGGVDVSTSPMSPIIVPAGATTATLNANLVQDLIDEPNETFIVTLLAPVNCALGTIAQHTLTITDDDAPPTVAFAAPSSFLVESASGTMASVTLSAPSSFDVTVPVAATGTATVGSDYTWTPGGMSASGALMIPAGATSANVVLSTILDSTVEGTETAIFTLGAPTNGTLGAGTSHQVRLIDDDGPLVQVAFASSGGSVPESIGSLQVSVVATDYAAQPVVVPITTGGTATLGTDYTLGTSTVTIPVGSLSATATVTVVDDAAQESLETIVLGMGAVTGASVGSTAQHTISVMDNDGVPTLTFAAPTSSAAEGAGMKLVDVVLSGPAPAPVTVPVTLSGTAMGGGMDFSVTPNPLVIPAGASTGQFVVNLVGDTLYENNETVGLTFGALAGADPGGIVQHTLTITNDDPQPTVAFTSFRNVVAEMDGSFSVRLALSAVSGLPVQVPFTVSGTGSGPSDCTLPPSPAMIPAGAAFVDLPVTLVVDRIPELGEKILFELGAAPSNATLGTTLSHLVLLKDGDRGALAVPSALTPSVFSLSFPTTRTTQASVSQSVFFTNVHTTPLTLVDVARVGPMKGDFGLSFPVALPITLAPGASARVDVTFQPVGRGERTLVLSPVTQQTTSAPSTVALSGIAFGGTGEEILMNAADVLFDGPARQDYSPEYGATGGALGENSSEVSGTTLDALYQTFRAGQLFSYAIELPNGAYDVKIHSWEPVQAQVGARVMDVYMEGAEVIDDLDLFAEVGPATAYVSSPQRVTVSDGVLDLTFEGEVGQAIVSAIEVRSVPVLGTSTTSLSFGDVEQGASSTLTVDFQNTGLHGGVLNRLTFRVSSIGDARDFSVEVGGVVYTGSTETIVRTPQILLPPGTTSIPVTFTPTYHEDHFVTLEFENSVTGALFEVDLTGTGGAQAGWGFLHPVPDNDPVFVVDYDNDGFESVTLLGSESHTHEPGHSLTAFEWQIGGVPVATTVDTVQILPIGSTTVGLTIGDDNVPAATASDVRTITVHPVDQVPGVLALYYDGASLGEVFLLDNVPARYDFAARLASLQIDATGGKVGTSPFDQKVMVQWLTHFETTSARTLGFQATGGVQRRVFVDGGPVTGPVTLAAGVHKLDLRFAVSSLSDVPLQLTIMESGSVATDIQNALAYDLGPIPPAIHAMPTSGTDLGGNRIEIKGFGFFPEAQTIVHWGSTDITSAQFDEWNGEQITLTTPPGSGSIMVTVETPQGISDPVQFDYSPTGPIPVRFTLLNGQAVSIANVTCAQWGPDGKLYVGVLDGSLRVLTYDENWTVTSIQYRVGVSGLTNRDTLGMAFNPFDVYNPQDPTSLKLYISHGEQFQNGGGAFTGPSYFTGQVSVLTGPYFDNPQPLITQLPVSNHDHSVNGPFFDDNGDLLLCVGGNTNAGVTDPHLGDIPESPFSGAVLRAFTSRPNFNGAILYQDSATGVYVDDQVYGELTDIAPGVDIEVYAPGFRNSLDLVLHTNGYLYSTDNGANAGFGPASLSMTTQGGVSSANSPDEINLVEPGIYYGSANRSRGSFDPRQAVFRDAWQPSVANTFRAPISVVNSSTNGIEEYRATAFNSAMRGNLVASKWNAGLYRIILSADGRRVSTQTLHDSNANTAFPPNRGLDVIAGPGGALISIDYTSGKIRVQVPDDVAAIGPTPYDIFPWRVTAGGGQRFVIGGKNFGTNLANVSVTIGGVPATLTSVNNGRIVGTFPPSPTGEATELLDVTVTINGSPRTITQAMRYLPASPGLKKGTWHNGSVLPLPLGEVASAIVGQKLYVLGQGNSSTFVHDLYQGSWSMGLAQRQFPGNHHGIEVIGTKIYLMGGLDSGSAGRVQIYDTVANAWSLGTPMPWNGGSCATAVIDGKIYVGGGNLQGSGTAGNFAVYDPTLDTWTPLGMVPTPVNHAASGTDGEKLYVFGGRQGMNVPQAGFDDVQIYDPVSNTWETSDAGQAAPMPLGRGGTGHAVFYGGEFYIMGGEDASQAFSDVQVYNPTTDSWRMDKPMPTARHGIYPTLFESRIFVLGGGLVSGFGFSTVSEVYSPR</sequence>
<feature type="domain" description="IPT/TIG" evidence="8">
    <location>
        <begin position="1331"/>
        <end position="1416"/>
    </location>
</feature>
<dbReference type="InterPro" id="IPR051171">
    <property type="entry name" value="CaCA"/>
</dbReference>
<keyword evidence="3" id="KW-0106">Calcium</keyword>
<gene>
    <name evidence="9" type="primary">nanM_2</name>
    <name evidence="9" type="ORF">Poly30_29530</name>
</gene>
<feature type="domain" description="Calx-beta" evidence="7">
    <location>
        <begin position="128"/>
        <end position="228"/>
    </location>
</feature>
<evidence type="ECO:0000256" key="5">
    <source>
        <dbReference type="SAM" id="MobiDB-lite"/>
    </source>
</evidence>
<dbReference type="Proteomes" id="UP000320390">
    <property type="component" value="Chromosome"/>
</dbReference>
<dbReference type="Gene3D" id="2.60.120.430">
    <property type="entry name" value="Galactose-binding lectin"/>
    <property type="match status" value="1"/>
</dbReference>
<dbReference type="InterPro" id="IPR008979">
    <property type="entry name" value="Galactose-bd-like_sf"/>
</dbReference>
<evidence type="ECO:0000256" key="4">
    <source>
        <dbReference type="ARBA" id="ARBA00023065"/>
    </source>
</evidence>
<dbReference type="GO" id="GO:0016020">
    <property type="term" value="C:membrane"/>
    <property type="evidence" value="ECO:0007669"/>
    <property type="project" value="InterPro"/>
</dbReference>
<dbReference type="InterPro" id="IPR011042">
    <property type="entry name" value="6-blade_b-propeller_TolB-like"/>
</dbReference>
<dbReference type="InterPro" id="IPR038081">
    <property type="entry name" value="CalX-like_sf"/>
</dbReference>
<evidence type="ECO:0000313" key="9">
    <source>
        <dbReference type="EMBL" id="QDV07429.1"/>
    </source>
</evidence>
<dbReference type="InterPro" id="IPR015915">
    <property type="entry name" value="Kelch-typ_b-propeller"/>
</dbReference>
<dbReference type="InterPro" id="IPR011043">
    <property type="entry name" value="Gal_Oxase/kelch_b-propeller"/>
</dbReference>
<keyword evidence="2" id="KW-0677">Repeat</keyword>
<feature type="domain" description="Calx-beta" evidence="7">
    <location>
        <begin position="582"/>
        <end position="680"/>
    </location>
</feature>
<feature type="signal peptide" evidence="6">
    <location>
        <begin position="1"/>
        <end position="20"/>
    </location>
</feature>
<dbReference type="SUPFAM" id="SSF50965">
    <property type="entry name" value="Galactose oxidase, central domain"/>
    <property type="match status" value="1"/>
</dbReference>
<dbReference type="Gene3D" id="2.60.40.2030">
    <property type="match status" value="6"/>
</dbReference>
<evidence type="ECO:0000259" key="8">
    <source>
        <dbReference type="SMART" id="SM00429"/>
    </source>
</evidence>
<proteinExistence type="predicted"/>
<dbReference type="Pfam" id="PF24681">
    <property type="entry name" value="Kelch_KLHDC2_KLHL20_DRC7"/>
    <property type="match status" value="1"/>
</dbReference>
<keyword evidence="10" id="KW-1185">Reference proteome</keyword>
<keyword evidence="4" id="KW-0406">Ion transport</keyword>
<dbReference type="SUPFAM" id="SSF49785">
    <property type="entry name" value="Galactose-binding domain-like"/>
    <property type="match status" value="1"/>
</dbReference>
<dbReference type="SMART" id="SM00237">
    <property type="entry name" value="Calx_beta"/>
    <property type="match status" value="6"/>
</dbReference>
<evidence type="ECO:0000256" key="3">
    <source>
        <dbReference type="ARBA" id="ARBA00022837"/>
    </source>
</evidence>
<protein>
    <submittedName>
        <fullName evidence="9">N-acetylneuraminate epimerase</fullName>
        <ecNumber evidence="9">5.1.3.24</ecNumber>
    </submittedName>
</protein>
<dbReference type="CDD" id="cd00603">
    <property type="entry name" value="IPT_PCSR"/>
    <property type="match status" value="1"/>
</dbReference>
<dbReference type="InterPro" id="IPR002909">
    <property type="entry name" value="IPT_dom"/>
</dbReference>
<dbReference type="SMART" id="SM00429">
    <property type="entry name" value="IPT"/>
    <property type="match status" value="2"/>
</dbReference>
<feature type="chain" id="PRO_5021824621" evidence="6">
    <location>
        <begin position="21"/>
        <end position="2219"/>
    </location>
</feature>
<dbReference type="SMART" id="SM00612">
    <property type="entry name" value="Kelch"/>
    <property type="match status" value="4"/>
</dbReference>
<evidence type="ECO:0000313" key="10">
    <source>
        <dbReference type="Proteomes" id="UP000320390"/>
    </source>
</evidence>
<dbReference type="SUPFAM" id="SSF81296">
    <property type="entry name" value="E set domains"/>
    <property type="match status" value="2"/>
</dbReference>
<dbReference type="SUPFAM" id="SSF50952">
    <property type="entry name" value="Soluble quinoprotein glucose dehydrogenase"/>
    <property type="match status" value="1"/>
</dbReference>
<dbReference type="Pfam" id="PF03160">
    <property type="entry name" value="Calx-beta"/>
    <property type="match status" value="4"/>
</dbReference>
<evidence type="ECO:0000256" key="1">
    <source>
        <dbReference type="ARBA" id="ARBA00022729"/>
    </source>
</evidence>
<dbReference type="Pfam" id="PF01833">
    <property type="entry name" value="TIG"/>
    <property type="match status" value="2"/>
</dbReference>
<accession>A0A518ETL1</accession>
<dbReference type="PANTHER" id="PTHR11878">
    <property type="entry name" value="SODIUM/CALCIUM EXCHANGER"/>
    <property type="match status" value="1"/>
</dbReference>
<dbReference type="InterPro" id="IPR013783">
    <property type="entry name" value="Ig-like_fold"/>
</dbReference>
<keyword evidence="1 6" id="KW-0732">Signal</keyword>
<dbReference type="GO" id="GO:0007154">
    <property type="term" value="P:cell communication"/>
    <property type="evidence" value="ECO:0007669"/>
    <property type="project" value="InterPro"/>
</dbReference>
<dbReference type="GO" id="GO:0030001">
    <property type="term" value="P:metal ion transport"/>
    <property type="evidence" value="ECO:0007669"/>
    <property type="project" value="TreeGrafter"/>
</dbReference>
<keyword evidence="9" id="KW-0413">Isomerase</keyword>
<dbReference type="Gene3D" id="2.60.40.10">
    <property type="entry name" value="Immunoglobulins"/>
    <property type="match status" value="4"/>
</dbReference>
<dbReference type="InterPro" id="IPR021720">
    <property type="entry name" value="Malectin_dom"/>
</dbReference>
<evidence type="ECO:0000259" key="7">
    <source>
        <dbReference type="SMART" id="SM00237"/>
    </source>
</evidence>
<dbReference type="InterPro" id="IPR014756">
    <property type="entry name" value="Ig_E-set"/>
</dbReference>
<reference evidence="9 10" key="1">
    <citation type="submission" date="2019-02" db="EMBL/GenBank/DDBJ databases">
        <title>Deep-cultivation of Planctomycetes and their phenomic and genomic characterization uncovers novel biology.</title>
        <authorList>
            <person name="Wiegand S."/>
            <person name="Jogler M."/>
            <person name="Boedeker C."/>
            <person name="Pinto D."/>
            <person name="Vollmers J."/>
            <person name="Rivas-Marin E."/>
            <person name="Kohn T."/>
            <person name="Peeters S.H."/>
            <person name="Heuer A."/>
            <person name="Rast P."/>
            <person name="Oberbeckmann S."/>
            <person name="Bunk B."/>
            <person name="Jeske O."/>
            <person name="Meyerdierks A."/>
            <person name="Storesund J.E."/>
            <person name="Kallscheuer N."/>
            <person name="Luecker S."/>
            <person name="Lage O.M."/>
            <person name="Pohl T."/>
            <person name="Merkel B.J."/>
            <person name="Hornburger P."/>
            <person name="Mueller R.-W."/>
            <person name="Bruemmer F."/>
            <person name="Labrenz M."/>
            <person name="Spormann A.M."/>
            <person name="Op den Camp H."/>
            <person name="Overmann J."/>
            <person name="Amann R."/>
            <person name="Jetten M.S.M."/>
            <person name="Mascher T."/>
            <person name="Medema M.H."/>
            <person name="Devos D.P."/>
            <person name="Kaster A.-K."/>
            <person name="Ovreas L."/>
            <person name="Rohde M."/>
            <person name="Galperin M.Y."/>
            <person name="Jogler C."/>
        </authorList>
    </citation>
    <scope>NUCLEOTIDE SEQUENCE [LARGE SCALE GENOMIC DNA]</scope>
    <source>
        <strain evidence="9 10">Poly30</strain>
    </source>
</reference>
<dbReference type="SUPFAM" id="SSF141072">
    <property type="entry name" value="CalX-like"/>
    <property type="match status" value="6"/>
</dbReference>
<dbReference type="Pfam" id="PF11721">
    <property type="entry name" value="Malectin"/>
    <property type="match status" value="1"/>
</dbReference>
<dbReference type="InterPro" id="IPR011041">
    <property type="entry name" value="Quinoprot_gluc/sorb_DH_b-prop"/>
</dbReference>
<evidence type="ECO:0000256" key="2">
    <source>
        <dbReference type="ARBA" id="ARBA00022737"/>
    </source>
</evidence>
<feature type="domain" description="Calx-beta" evidence="7">
    <location>
        <begin position="21"/>
        <end position="115"/>
    </location>
</feature>